<evidence type="ECO:0000313" key="2">
    <source>
        <dbReference type="Proteomes" id="UP000295444"/>
    </source>
</evidence>
<sequence>MSGPCVEFEERLRAADRLTGHQSLFAWVDGVADAEQCIGAGLRRTCRSVDWPLFERYVLVAHRRPSRAYTAALCDVLARHGDEVNNEDIVDVLAEIRDPAAVGFLADTLWWQPPWDEFHQLAVKCVWALVAIGTPEAFAVVCEAAVCEAEEIREAALRQLDVAGR</sequence>
<evidence type="ECO:0000313" key="1">
    <source>
        <dbReference type="EMBL" id="TDP93024.1"/>
    </source>
</evidence>
<comment type="caution">
    <text evidence="1">The sequence shown here is derived from an EMBL/GenBank/DDBJ whole genome shotgun (WGS) entry which is preliminary data.</text>
</comment>
<accession>A0A4R6S1E6</accession>
<keyword evidence="2" id="KW-1185">Reference proteome</keyword>
<reference evidence="1 2" key="1">
    <citation type="submission" date="2019-03" db="EMBL/GenBank/DDBJ databases">
        <title>Genomic Encyclopedia of Type Strains, Phase IV (KMG-IV): sequencing the most valuable type-strain genomes for metagenomic binning, comparative biology and taxonomic classification.</title>
        <authorList>
            <person name="Goeker M."/>
        </authorList>
    </citation>
    <scope>NUCLEOTIDE SEQUENCE [LARGE SCALE GENOMIC DNA]</scope>
    <source>
        <strain evidence="1 2">DSM 45361</strain>
    </source>
</reference>
<dbReference type="AlphaFoldDB" id="A0A4R6S1E6"/>
<dbReference type="InterPro" id="IPR011989">
    <property type="entry name" value="ARM-like"/>
</dbReference>
<proteinExistence type="predicted"/>
<evidence type="ECO:0008006" key="3">
    <source>
        <dbReference type="Google" id="ProtNLM"/>
    </source>
</evidence>
<gene>
    <name evidence="1" type="ORF">EV186_107259</name>
</gene>
<protein>
    <recommendedName>
        <fullName evidence="3">HEAT repeat protein</fullName>
    </recommendedName>
</protein>
<organism evidence="1 2">
    <name type="scientific">Labedaea rhizosphaerae</name>
    <dbReference type="NCBI Taxonomy" id="598644"/>
    <lineage>
        <taxon>Bacteria</taxon>
        <taxon>Bacillati</taxon>
        <taxon>Actinomycetota</taxon>
        <taxon>Actinomycetes</taxon>
        <taxon>Pseudonocardiales</taxon>
        <taxon>Pseudonocardiaceae</taxon>
        <taxon>Labedaea</taxon>
    </lineage>
</organism>
<name>A0A4R6S1E6_LABRH</name>
<dbReference type="Gene3D" id="1.25.10.10">
    <property type="entry name" value="Leucine-rich Repeat Variant"/>
    <property type="match status" value="1"/>
</dbReference>
<dbReference type="EMBL" id="SNXZ01000007">
    <property type="protein sequence ID" value="TDP93024.1"/>
    <property type="molecule type" value="Genomic_DNA"/>
</dbReference>
<dbReference type="Proteomes" id="UP000295444">
    <property type="component" value="Unassembled WGS sequence"/>
</dbReference>